<dbReference type="AlphaFoldDB" id="A0A074MCY3"/>
<organism evidence="2 3">
    <name type="scientific">Erythrobacter longus</name>
    <dbReference type="NCBI Taxonomy" id="1044"/>
    <lineage>
        <taxon>Bacteria</taxon>
        <taxon>Pseudomonadati</taxon>
        <taxon>Pseudomonadota</taxon>
        <taxon>Alphaproteobacteria</taxon>
        <taxon>Sphingomonadales</taxon>
        <taxon>Erythrobacteraceae</taxon>
        <taxon>Erythrobacter/Porphyrobacter group</taxon>
        <taxon>Erythrobacter</taxon>
    </lineage>
</organism>
<gene>
    <name evidence="2" type="ORF">EH31_01355</name>
</gene>
<keyword evidence="1" id="KW-1133">Transmembrane helix</keyword>
<accession>A0A074MCY3</accession>
<evidence type="ECO:0000256" key="1">
    <source>
        <dbReference type="SAM" id="Phobius"/>
    </source>
</evidence>
<sequence length="149" mass="16801">MQAECAVHVLTVLYVAFDSDQNWADPKKIAGQLRAKGFGGRRVEHAFQLLVQLQMVDEKKFESGLVGYRISSYGIDWIEKCMPLAEKEGGNYSFDLPVFRTLKLVPPDQFYAQKGSRPAWSNSAVNWTKWGAVAALLALPTMIGLWWFS</sequence>
<reference evidence="2 3" key="1">
    <citation type="submission" date="2014-04" db="EMBL/GenBank/DDBJ databases">
        <title>A comprehensive comparison of genomes of Erythrobacter spp. strains.</title>
        <authorList>
            <person name="Zheng Q."/>
        </authorList>
    </citation>
    <scope>NUCLEOTIDE SEQUENCE [LARGE SCALE GENOMIC DNA]</scope>
    <source>
        <strain evidence="2 3">DSM 6997</strain>
    </source>
</reference>
<comment type="caution">
    <text evidence="2">The sequence shown here is derived from an EMBL/GenBank/DDBJ whole genome shotgun (WGS) entry which is preliminary data.</text>
</comment>
<feature type="transmembrane region" description="Helical" evidence="1">
    <location>
        <begin position="130"/>
        <end position="148"/>
    </location>
</feature>
<evidence type="ECO:0000313" key="3">
    <source>
        <dbReference type="Proteomes" id="UP000027647"/>
    </source>
</evidence>
<dbReference type="RefSeq" id="WP_034957623.1">
    <property type="nucleotide sequence ID" value="NZ_JMIW01000001.1"/>
</dbReference>
<dbReference type="Proteomes" id="UP000027647">
    <property type="component" value="Unassembled WGS sequence"/>
</dbReference>
<proteinExistence type="predicted"/>
<keyword evidence="1" id="KW-0472">Membrane</keyword>
<dbReference type="EMBL" id="JMIW01000001">
    <property type="protein sequence ID" value="KEO91339.1"/>
    <property type="molecule type" value="Genomic_DNA"/>
</dbReference>
<evidence type="ECO:0000313" key="2">
    <source>
        <dbReference type="EMBL" id="KEO91339.1"/>
    </source>
</evidence>
<protein>
    <submittedName>
        <fullName evidence="2">Uncharacterized protein</fullName>
    </submittedName>
</protein>
<dbReference type="STRING" id="1044.EH31_01355"/>
<keyword evidence="1" id="KW-0812">Transmembrane</keyword>
<name>A0A074MCY3_ERYLO</name>
<keyword evidence="3" id="KW-1185">Reference proteome</keyword>